<name>A0A0N8GR64_9CHLR</name>
<evidence type="ECO:0000313" key="5">
    <source>
        <dbReference type="Proteomes" id="UP000050277"/>
    </source>
</evidence>
<dbReference type="PROSITE" id="PS51186">
    <property type="entry name" value="GNAT"/>
    <property type="match status" value="1"/>
</dbReference>
<keyword evidence="1" id="KW-0808">Transferase</keyword>
<evidence type="ECO:0000313" key="4">
    <source>
        <dbReference type="EMBL" id="KPL85626.1"/>
    </source>
</evidence>
<proteinExistence type="predicted"/>
<comment type="caution">
    <text evidence="4">The sequence shown here is derived from an EMBL/GenBank/DDBJ whole genome shotgun (WGS) entry which is preliminary data.</text>
</comment>
<dbReference type="Pfam" id="PF13508">
    <property type="entry name" value="Acetyltransf_7"/>
    <property type="match status" value="1"/>
</dbReference>
<dbReference type="GO" id="GO:0016747">
    <property type="term" value="F:acyltransferase activity, transferring groups other than amino-acyl groups"/>
    <property type="evidence" value="ECO:0007669"/>
    <property type="project" value="InterPro"/>
</dbReference>
<dbReference type="AlphaFoldDB" id="A0A0N8GR64"/>
<evidence type="ECO:0000256" key="2">
    <source>
        <dbReference type="ARBA" id="ARBA00023315"/>
    </source>
</evidence>
<dbReference type="OrthoDB" id="159497at2"/>
<dbReference type="InterPro" id="IPR016181">
    <property type="entry name" value="Acyl_CoA_acyltransferase"/>
</dbReference>
<evidence type="ECO:0000259" key="3">
    <source>
        <dbReference type="PROSITE" id="PS51186"/>
    </source>
</evidence>
<dbReference type="RefSeq" id="WP_054535948.1">
    <property type="nucleotide sequence ID" value="NZ_LGKP01000025.1"/>
</dbReference>
<dbReference type="InterPro" id="IPR000182">
    <property type="entry name" value="GNAT_dom"/>
</dbReference>
<reference evidence="4 5" key="1">
    <citation type="submission" date="2015-07" db="EMBL/GenBank/DDBJ databases">
        <title>Whole genome sequence of Herpetosiphon geysericola DSM 7119.</title>
        <authorList>
            <person name="Hemp J."/>
            <person name="Ward L.M."/>
            <person name="Pace L.A."/>
            <person name="Fischer W.W."/>
        </authorList>
    </citation>
    <scope>NUCLEOTIDE SEQUENCE [LARGE SCALE GENOMIC DNA]</scope>
    <source>
        <strain evidence="4 5">DSM 7119</strain>
    </source>
</reference>
<evidence type="ECO:0000256" key="1">
    <source>
        <dbReference type="ARBA" id="ARBA00022679"/>
    </source>
</evidence>
<keyword evidence="5" id="KW-1185">Reference proteome</keyword>
<dbReference type="PANTHER" id="PTHR43800">
    <property type="entry name" value="PEPTIDYL-LYSINE N-ACETYLTRANSFERASE YJAB"/>
    <property type="match status" value="1"/>
</dbReference>
<keyword evidence="2" id="KW-0012">Acyltransferase</keyword>
<dbReference type="Gene3D" id="3.40.630.30">
    <property type="match status" value="1"/>
</dbReference>
<dbReference type="SUPFAM" id="SSF55729">
    <property type="entry name" value="Acyl-CoA N-acyltransferases (Nat)"/>
    <property type="match status" value="1"/>
</dbReference>
<dbReference type="EMBL" id="LGKP01000025">
    <property type="protein sequence ID" value="KPL85626.1"/>
    <property type="molecule type" value="Genomic_DNA"/>
</dbReference>
<organism evidence="4 5">
    <name type="scientific">Herpetosiphon geysericola</name>
    <dbReference type="NCBI Taxonomy" id="70996"/>
    <lineage>
        <taxon>Bacteria</taxon>
        <taxon>Bacillati</taxon>
        <taxon>Chloroflexota</taxon>
        <taxon>Chloroflexia</taxon>
        <taxon>Herpetosiphonales</taxon>
        <taxon>Herpetosiphonaceae</taxon>
        <taxon>Herpetosiphon</taxon>
    </lineage>
</organism>
<protein>
    <recommendedName>
        <fullName evidence="3">N-acetyltransferase domain-containing protein</fullName>
    </recommendedName>
</protein>
<dbReference type="Proteomes" id="UP000050277">
    <property type="component" value="Unassembled WGS sequence"/>
</dbReference>
<gene>
    <name evidence="4" type="ORF">SE18_16525</name>
</gene>
<accession>A0A0N8GR64</accession>
<dbReference type="STRING" id="70996.SE18_16525"/>
<feature type="domain" description="N-acetyltransferase" evidence="3">
    <location>
        <begin position="7"/>
        <end position="152"/>
    </location>
</feature>
<sequence>MQNPTLGQIRPYTAADWAVVSQIHDAARPDELRGACDPRAFIPLADDQVSLSDFEQSQKFVISIDDQVVGFVGINGKYLGWLYIAPSHYGRGLGGQLLNFALEQIGAGAWTIALAENRRAVELYQRAGFISSKTFESDNAGYPCTCARLERA</sequence>
<dbReference type="CDD" id="cd04301">
    <property type="entry name" value="NAT_SF"/>
    <property type="match status" value="1"/>
</dbReference>
<dbReference type="PANTHER" id="PTHR43800:SF1">
    <property type="entry name" value="PEPTIDYL-LYSINE N-ACETYLTRANSFERASE YJAB"/>
    <property type="match status" value="1"/>
</dbReference>